<name>A0A167AD48_9GAMM</name>
<dbReference type="PATRIC" id="fig|1365251.3.peg.4835"/>
<dbReference type="Proteomes" id="UP000076503">
    <property type="component" value="Unassembled WGS sequence"/>
</dbReference>
<dbReference type="AlphaFoldDB" id="A0A167AD48"/>
<accession>A0A167AD48</accession>
<evidence type="ECO:0000313" key="1">
    <source>
        <dbReference type="EMBL" id="KZN45247.1"/>
    </source>
</evidence>
<reference evidence="1 2" key="1">
    <citation type="submission" date="2013-07" db="EMBL/GenBank/DDBJ databases">
        <title>Comparative Genomic and Metabolomic Analysis of Twelve Strains of Pseudoalteromonas luteoviolacea.</title>
        <authorList>
            <person name="Vynne N.G."/>
            <person name="Mansson M."/>
            <person name="Gram L."/>
        </authorList>
    </citation>
    <scope>NUCLEOTIDE SEQUENCE [LARGE SCALE GENOMIC DNA]</scope>
    <source>
        <strain evidence="1 2">H33</strain>
    </source>
</reference>
<gene>
    <name evidence="1" type="ORF">N476_04350</name>
</gene>
<dbReference type="EMBL" id="AUXZ01000130">
    <property type="protein sequence ID" value="KZN45247.1"/>
    <property type="molecule type" value="Genomic_DNA"/>
</dbReference>
<proteinExistence type="predicted"/>
<evidence type="ECO:0000313" key="2">
    <source>
        <dbReference type="Proteomes" id="UP000076503"/>
    </source>
</evidence>
<sequence>MQTFKNKYDSENSPRDVMVGDTMNNQHLKGLKDDQIQIKKSPTSKAEVLRNAWSAGYIGAKRENNASVVNSVLQINRNDLVESLHNNQANHLIEWKKHSMLTTDAQLTYLGMSNKDLKGNNTGKRLLSVGEPITEFSVVSIIDPMQINHLESTNTLQKNPTHANYWYAKWTGSEIESSGDLDGASWDEISAAADKGIQGDNPP</sequence>
<dbReference type="RefSeq" id="WP_063363972.1">
    <property type="nucleotide sequence ID" value="NZ_AUXZ01000130.1"/>
</dbReference>
<protein>
    <submittedName>
        <fullName evidence="1">Uncharacterized protein</fullName>
    </submittedName>
</protein>
<comment type="caution">
    <text evidence="1">The sequence shown here is derived from an EMBL/GenBank/DDBJ whole genome shotgun (WGS) entry which is preliminary data.</text>
</comment>
<organism evidence="1 2">
    <name type="scientific">Pseudoalteromonas luteoviolacea H33</name>
    <dbReference type="NCBI Taxonomy" id="1365251"/>
    <lineage>
        <taxon>Bacteria</taxon>
        <taxon>Pseudomonadati</taxon>
        <taxon>Pseudomonadota</taxon>
        <taxon>Gammaproteobacteria</taxon>
        <taxon>Alteromonadales</taxon>
        <taxon>Pseudoalteromonadaceae</taxon>
        <taxon>Pseudoalteromonas</taxon>
    </lineage>
</organism>